<evidence type="ECO:0000313" key="3">
    <source>
        <dbReference type="Proteomes" id="UP001303222"/>
    </source>
</evidence>
<keyword evidence="1" id="KW-0812">Transmembrane</keyword>
<evidence type="ECO:0000313" key="2">
    <source>
        <dbReference type="EMBL" id="KAK3954782.1"/>
    </source>
</evidence>
<keyword evidence="1" id="KW-0472">Membrane</keyword>
<feature type="non-terminal residue" evidence="2">
    <location>
        <position position="554"/>
    </location>
</feature>
<dbReference type="AlphaFoldDB" id="A0AAN6SHQ4"/>
<feature type="non-terminal residue" evidence="2">
    <location>
        <position position="1"/>
    </location>
</feature>
<accession>A0AAN6SHQ4</accession>
<gene>
    <name evidence="2" type="ORF">QBC32DRAFT_171765</name>
</gene>
<comment type="caution">
    <text evidence="2">The sequence shown here is derived from an EMBL/GenBank/DDBJ whole genome shotgun (WGS) entry which is preliminary data.</text>
</comment>
<feature type="transmembrane region" description="Helical" evidence="1">
    <location>
        <begin position="365"/>
        <end position="383"/>
    </location>
</feature>
<reference evidence="2" key="2">
    <citation type="submission" date="2023-06" db="EMBL/GenBank/DDBJ databases">
        <authorList>
            <consortium name="Lawrence Berkeley National Laboratory"/>
            <person name="Mondo S.J."/>
            <person name="Hensen N."/>
            <person name="Bonometti L."/>
            <person name="Westerberg I."/>
            <person name="Brannstrom I.O."/>
            <person name="Guillou S."/>
            <person name="Cros-Aarteil S."/>
            <person name="Calhoun S."/>
            <person name="Haridas S."/>
            <person name="Kuo A."/>
            <person name="Pangilinan J."/>
            <person name="Riley R."/>
            <person name="Labutti K."/>
            <person name="Andreopoulos B."/>
            <person name="Lipzen A."/>
            <person name="Chen C."/>
            <person name="Yanf M."/>
            <person name="Daum C."/>
            <person name="Ng V."/>
            <person name="Clum A."/>
            <person name="Steindorff A."/>
            <person name="Ohm R."/>
            <person name="Martin F."/>
            <person name="Silar P."/>
            <person name="Natvig D."/>
            <person name="Lalanne C."/>
            <person name="Gautier V."/>
            <person name="Ament-Velasquez S.L."/>
            <person name="Kruys A."/>
            <person name="Hutchinson M.I."/>
            <person name="Powell A.J."/>
            <person name="Barry K."/>
            <person name="Miller A.N."/>
            <person name="Grigoriev I.V."/>
            <person name="Debuchy R."/>
            <person name="Gladieux P."/>
            <person name="Thoren M.H."/>
            <person name="Johannesson H."/>
        </authorList>
    </citation>
    <scope>NUCLEOTIDE SEQUENCE</scope>
    <source>
        <strain evidence="2">CBS 626.80</strain>
    </source>
</reference>
<keyword evidence="1" id="KW-1133">Transmembrane helix</keyword>
<reference evidence="2" key="1">
    <citation type="journal article" date="2023" name="Mol. Phylogenet. Evol.">
        <title>Genome-scale phylogeny and comparative genomics of the fungal order Sordariales.</title>
        <authorList>
            <person name="Hensen N."/>
            <person name="Bonometti L."/>
            <person name="Westerberg I."/>
            <person name="Brannstrom I.O."/>
            <person name="Guillou S."/>
            <person name="Cros-Aarteil S."/>
            <person name="Calhoun S."/>
            <person name="Haridas S."/>
            <person name="Kuo A."/>
            <person name="Mondo S."/>
            <person name="Pangilinan J."/>
            <person name="Riley R."/>
            <person name="LaButti K."/>
            <person name="Andreopoulos B."/>
            <person name="Lipzen A."/>
            <person name="Chen C."/>
            <person name="Yan M."/>
            <person name="Daum C."/>
            <person name="Ng V."/>
            <person name="Clum A."/>
            <person name="Steindorff A."/>
            <person name="Ohm R.A."/>
            <person name="Martin F."/>
            <person name="Silar P."/>
            <person name="Natvig D.O."/>
            <person name="Lalanne C."/>
            <person name="Gautier V."/>
            <person name="Ament-Velasquez S.L."/>
            <person name="Kruys A."/>
            <person name="Hutchinson M.I."/>
            <person name="Powell A.J."/>
            <person name="Barry K."/>
            <person name="Miller A.N."/>
            <person name="Grigoriev I.V."/>
            <person name="Debuchy R."/>
            <person name="Gladieux P."/>
            <person name="Hiltunen Thoren M."/>
            <person name="Johannesson H."/>
        </authorList>
    </citation>
    <scope>NUCLEOTIDE SEQUENCE</scope>
    <source>
        <strain evidence="2">CBS 626.80</strain>
    </source>
</reference>
<sequence>ALTILYFEKCANYQRSLVGLIEGLLRHIRGVKPPQISPLALASSSIFEISGMVYETGFNGFRTLVFQDEKQNFYGTSDTHIVNYARNAFHLLDQAVSSLQTSTRNHAENTVAETVFIPPHQNGQGSVETSLSWSYTAEDHHTTGSQRKSGGQARDPFRLRSMSHIITVLIPMSLANPSLVISVSDFFGWLAYDKHMRLSSQSSNKRETDTFRPRVFARYTAYFSLCTEDYTNQRRNLRDSNEPRSLSKALMRNNYLLEHEGDGPFPYSRVETTFPRVSTTPSRENTEPLPKDQHSSFEGIITRRQELDAVGQRMKSWVFEEKGVMVKCKTYVALTMLSATVLAASGLAVGVTLGPRISAVDPFNLTSYCWALAAFVILVAKSIRVKEWTWNDFLHSRVLCKSVSELSSVTGIDEQLVLAKLVQEDANSILETRGPFNQVFEGRKSGDGFSIDRPIGIWAMLVSGIIMIEVETLDGRRLVSLDLRRGTKLAVVQNRGEDHYRCLYSKEGQILDPTAREVMGKEVQGSIVVVQLKRGGITWTRALGLYSNKEAFFV</sequence>
<feature type="transmembrane region" description="Helical" evidence="1">
    <location>
        <begin position="331"/>
        <end position="353"/>
    </location>
</feature>
<dbReference type="EMBL" id="MU859085">
    <property type="protein sequence ID" value="KAK3954782.1"/>
    <property type="molecule type" value="Genomic_DNA"/>
</dbReference>
<evidence type="ECO:0000256" key="1">
    <source>
        <dbReference type="SAM" id="Phobius"/>
    </source>
</evidence>
<protein>
    <submittedName>
        <fullName evidence="2">Uncharacterized protein</fullName>
    </submittedName>
</protein>
<keyword evidence="3" id="KW-1185">Reference proteome</keyword>
<name>A0AAN6SHQ4_9PEZI</name>
<feature type="transmembrane region" description="Helical" evidence="1">
    <location>
        <begin position="168"/>
        <end position="192"/>
    </location>
</feature>
<dbReference type="Proteomes" id="UP001303222">
    <property type="component" value="Unassembled WGS sequence"/>
</dbReference>
<proteinExistence type="predicted"/>
<organism evidence="2 3">
    <name type="scientific">Pseudoneurospora amorphoporcata</name>
    <dbReference type="NCBI Taxonomy" id="241081"/>
    <lineage>
        <taxon>Eukaryota</taxon>
        <taxon>Fungi</taxon>
        <taxon>Dikarya</taxon>
        <taxon>Ascomycota</taxon>
        <taxon>Pezizomycotina</taxon>
        <taxon>Sordariomycetes</taxon>
        <taxon>Sordariomycetidae</taxon>
        <taxon>Sordariales</taxon>
        <taxon>Sordariaceae</taxon>
        <taxon>Pseudoneurospora</taxon>
    </lineage>
</organism>